<dbReference type="AlphaFoldDB" id="A0A4Y7PP39"/>
<dbReference type="Proteomes" id="UP000294933">
    <property type="component" value="Unassembled WGS sequence"/>
</dbReference>
<name>A0A4Y7PP39_9AGAM</name>
<evidence type="ECO:0000313" key="1">
    <source>
        <dbReference type="EMBL" id="TDL17197.1"/>
    </source>
</evidence>
<organism evidence="1 2">
    <name type="scientific">Rickenella mellea</name>
    <dbReference type="NCBI Taxonomy" id="50990"/>
    <lineage>
        <taxon>Eukaryota</taxon>
        <taxon>Fungi</taxon>
        <taxon>Dikarya</taxon>
        <taxon>Basidiomycota</taxon>
        <taxon>Agaricomycotina</taxon>
        <taxon>Agaricomycetes</taxon>
        <taxon>Hymenochaetales</taxon>
        <taxon>Rickenellaceae</taxon>
        <taxon>Rickenella</taxon>
    </lineage>
</organism>
<sequence>MTSARRITLSACDVLPLQDFITTACTNHSITIQFAPFTPHHANEATRIVIARAYLGKDVDTFAGAEMSARWVSALTTHPDILITSMASDGHCGGTWTSPFINDETGDVIRVPFIIELVRNDAKEDGDSVRYVEAQHGGLARELLASIQDGLHIHPFKT</sequence>
<gene>
    <name evidence="1" type="ORF">BD410DRAFT_843823</name>
</gene>
<reference evidence="1 2" key="1">
    <citation type="submission" date="2018-06" db="EMBL/GenBank/DDBJ databases">
        <title>A transcriptomic atlas of mushroom development highlights an independent origin of complex multicellularity.</title>
        <authorList>
            <consortium name="DOE Joint Genome Institute"/>
            <person name="Krizsan K."/>
            <person name="Almasi E."/>
            <person name="Merenyi Z."/>
            <person name="Sahu N."/>
            <person name="Viragh M."/>
            <person name="Koszo T."/>
            <person name="Mondo S."/>
            <person name="Kiss B."/>
            <person name="Balint B."/>
            <person name="Kues U."/>
            <person name="Barry K."/>
            <person name="Hegedus J.C."/>
            <person name="Henrissat B."/>
            <person name="Johnson J."/>
            <person name="Lipzen A."/>
            <person name="Ohm R."/>
            <person name="Nagy I."/>
            <person name="Pangilinan J."/>
            <person name="Yan J."/>
            <person name="Xiong Y."/>
            <person name="Grigoriev I.V."/>
            <person name="Hibbett D.S."/>
            <person name="Nagy L.G."/>
        </authorList>
    </citation>
    <scope>NUCLEOTIDE SEQUENCE [LARGE SCALE GENOMIC DNA]</scope>
    <source>
        <strain evidence="1 2">SZMC22713</strain>
    </source>
</reference>
<dbReference type="VEuPathDB" id="FungiDB:BD410DRAFT_843823"/>
<accession>A0A4Y7PP39</accession>
<dbReference type="EMBL" id="ML170226">
    <property type="protein sequence ID" value="TDL17197.1"/>
    <property type="molecule type" value="Genomic_DNA"/>
</dbReference>
<keyword evidence="2" id="KW-1185">Reference proteome</keyword>
<protein>
    <submittedName>
        <fullName evidence="1">Uncharacterized protein</fullName>
    </submittedName>
</protein>
<proteinExistence type="predicted"/>
<evidence type="ECO:0000313" key="2">
    <source>
        <dbReference type="Proteomes" id="UP000294933"/>
    </source>
</evidence>